<keyword evidence="14 23" id="KW-1133">Transmembrane helix</keyword>
<dbReference type="AlphaFoldDB" id="A0A9Q0FV82"/>
<dbReference type="InterPro" id="IPR000858">
    <property type="entry name" value="S_locus_glycoprot_dom"/>
</dbReference>
<dbReference type="Pfam" id="PF00954">
    <property type="entry name" value="S_locus_glycop"/>
    <property type="match status" value="1"/>
</dbReference>
<feature type="binding site" evidence="22">
    <location>
        <position position="712"/>
    </location>
    <ligand>
        <name>ATP</name>
        <dbReference type="ChEBI" id="CHEBI:30616"/>
    </ligand>
</feature>
<evidence type="ECO:0000256" key="20">
    <source>
        <dbReference type="ARBA" id="ARBA00048679"/>
    </source>
</evidence>
<keyword evidence="16" id="KW-1015">Disulfide bond</keyword>
<dbReference type="PROSITE" id="PS50927">
    <property type="entry name" value="BULB_LECTIN"/>
    <property type="match status" value="1"/>
</dbReference>
<evidence type="ECO:0000256" key="2">
    <source>
        <dbReference type="ARBA" id="ARBA00012513"/>
    </source>
</evidence>
<evidence type="ECO:0000256" key="12">
    <source>
        <dbReference type="ARBA" id="ARBA00022777"/>
    </source>
</evidence>
<evidence type="ECO:0000256" key="6">
    <source>
        <dbReference type="ARBA" id="ARBA00022553"/>
    </source>
</evidence>
<dbReference type="EMBL" id="JAKUCV010003847">
    <property type="protein sequence ID" value="KAJ4837399.1"/>
    <property type="molecule type" value="Genomic_DNA"/>
</dbReference>
<feature type="transmembrane region" description="Helical" evidence="23">
    <location>
        <begin position="626"/>
        <end position="649"/>
    </location>
</feature>
<keyword evidence="13 22" id="KW-0067">ATP-binding</keyword>
<dbReference type="SMART" id="SM00184">
    <property type="entry name" value="RING"/>
    <property type="match status" value="1"/>
</dbReference>
<accession>A0A9Q0FV82</accession>
<keyword evidence="21" id="KW-0863">Zinc-finger</keyword>
<dbReference type="FunFam" id="3.30.200.20:FF:000370">
    <property type="entry name" value="Receptor-like protein kinase 4"/>
    <property type="match status" value="1"/>
</dbReference>
<evidence type="ECO:0000256" key="18">
    <source>
        <dbReference type="ARBA" id="ARBA00023180"/>
    </source>
</evidence>
<dbReference type="SUPFAM" id="SSF56112">
    <property type="entry name" value="Protein kinase-like (PK-like)"/>
    <property type="match status" value="1"/>
</dbReference>
<feature type="transmembrane region" description="Helical" evidence="23">
    <location>
        <begin position="1000"/>
        <end position="1021"/>
    </location>
</feature>
<evidence type="ECO:0000256" key="13">
    <source>
        <dbReference type="ARBA" id="ARBA00022840"/>
    </source>
</evidence>
<keyword evidence="21" id="KW-0862">Zinc</keyword>
<dbReference type="GO" id="GO:0048544">
    <property type="term" value="P:recognition of pollen"/>
    <property type="evidence" value="ECO:0007669"/>
    <property type="project" value="InterPro"/>
</dbReference>
<reference evidence="27" key="1">
    <citation type="submission" date="2022-02" db="EMBL/GenBank/DDBJ databases">
        <authorList>
            <person name="Henning P.M."/>
            <person name="McCubbin A.G."/>
            <person name="Shore J.S."/>
        </authorList>
    </citation>
    <scope>NUCLEOTIDE SEQUENCE</scope>
    <source>
        <strain evidence="27">F60SS</strain>
        <tissue evidence="27">Leaves</tissue>
    </source>
</reference>
<evidence type="ECO:0000256" key="8">
    <source>
        <dbReference type="ARBA" id="ARBA00022692"/>
    </source>
</evidence>
<comment type="subcellular location">
    <subcellularLocation>
        <location evidence="1">Cell membrane</location>
        <topology evidence="1">Single-pass type I membrane protein</topology>
    </subcellularLocation>
</comment>
<dbReference type="CDD" id="cd23116">
    <property type="entry name" value="RING-H2_AIRP1-like"/>
    <property type="match status" value="1"/>
</dbReference>
<sequence length="1035" mass="113783">MTAQLSRICTIPLQCPPALEEHGSLTSNNGAASAFSAGLLVDLDLNTSTPDTYRPPPAPLPYDVVLGCPQSTDSESVRETISRSSFGTLATCEDLEESDCKTQDSSLVMSPKKEISKSTEPLVSTTEEEDSCPICLEEYGKENPKLFTKCEHHFHLSCLLEWMERSDTCPMCDQAAMLNPNFELSLPFFLLLFSFLPLLASSTRILTKLETDQTSNNDVDVVIIRGNSTIQSKNGTFELGFFCPDNESKNWYLGIWYASLPTRIYVWVANRETPISNLTPATALQVSSSTGRLEIKDSSSPTNPVIWQATSAGKATDFTLLETGNLVLLSPSGSLVWQSFDFPTDTWLPGMNVTGETSLVSWKSLNDPSPGMFSLRLNPLLHNEFELVYNKSVPYWRTGNWTGAAFTGVPEMTVPYIYRFHFEEPFTPAASFWYTEFEADAALRPPLTRFQVDVEGQLKQYTWSQQIGSWNMFWSQPDNRCKVHGLCGNLGVCNGSSSLNPCVCVSGFEPISVKDWDSRDFSGGCGRKGGRGGLCDDTDVLMEIGVVGFDGAVPVSFQGSRSDCESSCLSNCSCIGLFYNERTSLCKNLHGSLLNLRKLGPDSTYQDVFYVRVPREGIVRSDGPKYVLLIGGIVGSIGALGLLGGTLLVMGKRRKKRKGVVEDGSFPALNLKVFTYKELYAATRGFSDKLGHGGFGAVFQGELSDSTVVAVKRLERPGSGEKEFRAEVCTIGNIQHINLVRLRGFCSEDSHRLLVYDYMPNGPLSVYLRRDGPNLSWDVRFRIAIGTARGIAYLHEECRDCIVHCDIKPENILLDGDYSAKVSDFGLAKLIGRDFSRVLATMRGTWGYVAPEWISGVAITTKADVYSYGMTLLELLGGRRNVEAPPSANGANGGADGGRESESGDKWFFPPYAAKHIIGGNVATVVDSRLGSEYNTVEAERMALVAVWCIQDDEEMRPTMGMVVKMLEGVVEMGTPPPPKLLQALISGESYPGVQKYPKVLIVLVILEEHLLVVLSLLLVMSPFPVNKHSYIFVN</sequence>
<dbReference type="FunFam" id="3.30.40.10:FF:000376">
    <property type="entry name" value="Putative E3 ubiquitin-protein ligase RHB1A"/>
    <property type="match status" value="1"/>
</dbReference>
<evidence type="ECO:0000313" key="27">
    <source>
        <dbReference type="EMBL" id="KAJ4837399.1"/>
    </source>
</evidence>
<dbReference type="Proteomes" id="UP001141552">
    <property type="component" value="Unassembled WGS sequence"/>
</dbReference>
<comment type="catalytic activity">
    <reaction evidence="19">
        <text>L-threonyl-[protein] + ATP = O-phospho-L-threonyl-[protein] + ADP + H(+)</text>
        <dbReference type="Rhea" id="RHEA:46608"/>
        <dbReference type="Rhea" id="RHEA-COMP:11060"/>
        <dbReference type="Rhea" id="RHEA-COMP:11605"/>
        <dbReference type="ChEBI" id="CHEBI:15378"/>
        <dbReference type="ChEBI" id="CHEBI:30013"/>
        <dbReference type="ChEBI" id="CHEBI:30616"/>
        <dbReference type="ChEBI" id="CHEBI:61977"/>
        <dbReference type="ChEBI" id="CHEBI:456216"/>
        <dbReference type="EC" id="2.7.11.1"/>
    </reaction>
</comment>
<dbReference type="Gene3D" id="1.10.510.10">
    <property type="entry name" value="Transferase(Phosphotransferase) domain 1"/>
    <property type="match status" value="1"/>
</dbReference>
<dbReference type="EC" id="2.7.11.1" evidence="2"/>
<dbReference type="OrthoDB" id="643280at2759"/>
<dbReference type="InterPro" id="IPR017441">
    <property type="entry name" value="Protein_kinase_ATP_BS"/>
</dbReference>
<dbReference type="GO" id="GO:0004674">
    <property type="term" value="F:protein serine/threonine kinase activity"/>
    <property type="evidence" value="ECO:0007669"/>
    <property type="project" value="UniProtKB-KW"/>
</dbReference>
<dbReference type="InterPro" id="IPR013083">
    <property type="entry name" value="Znf_RING/FYVE/PHD"/>
</dbReference>
<organism evidence="27 28">
    <name type="scientific">Turnera subulata</name>
    <dbReference type="NCBI Taxonomy" id="218843"/>
    <lineage>
        <taxon>Eukaryota</taxon>
        <taxon>Viridiplantae</taxon>
        <taxon>Streptophyta</taxon>
        <taxon>Embryophyta</taxon>
        <taxon>Tracheophyta</taxon>
        <taxon>Spermatophyta</taxon>
        <taxon>Magnoliopsida</taxon>
        <taxon>eudicotyledons</taxon>
        <taxon>Gunneridae</taxon>
        <taxon>Pentapetalae</taxon>
        <taxon>rosids</taxon>
        <taxon>fabids</taxon>
        <taxon>Malpighiales</taxon>
        <taxon>Passifloraceae</taxon>
        <taxon>Turnera</taxon>
    </lineage>
</organism>
<evidence type="ECO:0000256" key="9">
    <source>
        <dbReference type="ARBA" id="ARBA00022729"/>
    </source>
</evidence>
<dbReference type="PROSITE" id="PS00108">
    <property type="entry name" value="PROTEIN_KINASE_ST"/>
    <property type="match status" value="1"/>
</dbReference>
<keyword evidence="11 22" id="KW-0547">Nucleotide-binding</keyword>
<dbReference type="Pfam" id="PF01453">
    <property type="entry name" value="B_lectin"/>
    <property type="match status" value="1"/>
</dbReference>
<keyword evidence="6" id="KW-0597">Phosphoprotein</keyword>
<keyword evidence="15 23" id="KW-0472">Membrane</keyword>
<dbReference type="InterPro" id="IPR008271">
    <property type="entry name" value="Ser/Thr_kinase_AS"/>
</dbReference>
<keyword evidence="4" id="KW-0723">Serine/threonine-protein kinase</keyword>
<dbReference type="GO" id="GO:0005524">
    <property type="term" value="F:ATP binding"/>
    <property type="evidence" value="ECO:0007669"/>
    <property type="project" value="UniProtKB-UniRule"/>
</dbReference>
<dbReference type="GO" id="GO:0030246">
    <property type="term" value="F:carbohydrate binding"/>
    <property type="evidence" value="ECO:0007669"/>
    <property type="project" value="UniProtKB-KW"/>
</dbReference>
<dbReference type="SUPFAM" id="SSF57850">
    <property type="entry name" value="RING/U-box"/>
    <property type="match status" value="1"/>
</dbReference>
<dbReference type="GO" id="GO:0008270">
    <property type="term" value="F:zinc ion binding"/>
    <property type="evidence" value="ECO:0007669"/>
    <property type="project" value="UniProtKB-KW"/>
</dbReference>
<dbReference type="CDD" id="cd01098">
    <property type="entry name" value="PAN_AP_plant"/>
    <property type="match status" value="1"/>
</dbReference>
<dbReference type="Pfam" id="PF13639">
    <property type="entry name" value="zf-RING_2"/>
    <property type="match status" value="1"/>
</dbReference>
<evidence type="ECO:0000259" key="26">
    <source>
        <dbReference type="PROSITE" id="PS50927"/>
    </source>
</evidence>
<dbReference type="InterPro" id="IPR011009">
    <property type="entry name" value="Kinase-like_dom_sf"/>
</dbReference>
<evidence type="ECO:0000256" key="15">
    <source>
        <dbReference type="ARBA" id="ARBA00023136"/>
    </source>
</evidence>
<dbReference type="CDD" id="cd14066">
    <property type="entry name" value="STKc_IRAK"/>
    <property type="match status" value="1"/>
</dbReference>
<name>A0A9Q0FV82_9ROSI</name>
<dbReference type="PROSITE" id="PS50089">
    <property type="entry name" value="ZF_RING_2"/>
    <property type="match status" value="1"/>
</dbReference>
<keyword evidence="8 23" id="KW-0812">Transmembrane</keyword>
<evidence type="ECO:0000256" key="10">
    <source>
        <dbReference type="ARBA" id="ARBA00022734"/>
    </source>
</evidence>
<evidence type="ECO:0000256" key="14">
    <source>
        <dbReference type="ARBA" id="ARBA00022989"/>
    </source>
</evidence>
<keyword evidence="5" id="KW-0245">EGF-like domain</keyword>
<dbReference type="SMART" id="SM00220">
    <property type="entry name" value="S_TKc"/>
    <property type="match status" value="1"/>
</dbReference>
<evidence type="ECO:0000256" key="11">
    <source>
        <dbReference type="ARBA" id="ARBA00022741"/>
    </source>
</evidence>
<feature type="domain" description="Bulb-type lectin" evidence="26">
    <location>
        <begin position="215"/>
        <end position="341"/>
    </location>
</feature>
<dbReference type="PANTHER" id="PTHR47974:SF20">
    <property type="entry name" value="RECEPTOR-LIKE SERINE_THREONINE-PROTEIN KINASE"/>
    <property type="match status" value="1"/>
</dbReference>
<keyword evidence="17" id="KW-0675">Receptor</keyword>
<dbReference type="InterPro" id="IPR036426">
    <property type="entry name" value="Bulb-type_lectin_dom_sf"/>
</dbReference>
<keyword evidence="9" id="KW-0732">Signal</keyword>
<evidence type="ECO:0000259" key="24">
    <source>
        <dbReference type="PROSITE" id="PS50011"/>
    </source>
</evidence>
<dbReference type="Pfam" id="PF00069">
    <property type="entry name" value="Pkinase"/>
    <property type="match status" value="1"/>
</dbReference>
<dbReference type="PROSITE" id="PS50011">
    <property type="entry name" value="PROTEIN_KINASE_DOM"/>
    <property type="match status" value="1"/>
</dbReference>
<evidence type="ECO:0000256" key="16">
    <source>
        <dbReference type="ARBA" id="ARBA00023157"/>
    </source>
</evidence>
<evidence type="ECO:0000256" key="21">
    <source>
        <dbReference type="PROSITE-ProRule" id="PRU00175"/>
    </source>
</evidence>
<dbReference type="InterPro" id="IPR001480">
    <property type="entry name" value="Bulb-type_lectin_dom"/>
</dbReference>
<comment type="caution">
    <text evidence="27">The sequence shown here is derived from an EMBL/GenBank/DDBJ whole genome shotgun (WGS) entry which is preliminary data.</text>
</comment>
<evidence type="ECO:0000256" key="4">
    <source>
        <dbReference type="ARBA" id="ARBA00022527"/>
    </source>
</evidence>
<dbReference type="SMART" id="SM00108">
    <property type="entry name" value="B_lectin"/>
    <property type="match status" value="1"/>
</dbReference>
<evidence type="ECO:0000256" key="22">
    <source>
        <dbReference type="PROSITE-ProRule" id="PRU10141"/>
    </source>
</evidence>
<evidence type="ECO:0000313" key="28">
    <source>
        <dbReference type="Proteomes" id="UP001141552"/>
    </source>
</evidence>
<evidence type="ECO:0000256" key="7">
    <source>
        <dbReference type="ARBA" id="ARBA00022679"/>
    </source>
</evidence>
<dbReference type="InterPro" id="IPR001841">
    <property type="entry name" value="Znf_RING"/>
</dbReference>
<dbReference type="InterPro" id="IPR000719">
    <property type="entry name" value="Prot_kinase_dom"/>
</dbReference>
<keyword evidence="3" id="KW-1003">Cell membrane</keyword>
<dbReference type="PANTHER" id="PTHR47974">
    <property type="entry name" value="OS07G0415500 PROTEIN"/>
    <property type="match status" value="1"/>
</dbReference>
<proteinExistence type="predicted"/>
<keyword evidence="18" id="KW-0325">Glycoprotein</keyword>
<dbReference type="GO" id="GO:0005886">
    <property type="term" value="C:plasma membrane"/>
    <property type="evidence" value="ECO:0007669"/>
    <property type="project" value="UniProtKB-SubCell"/>
</dbReference>
<keyword evidence="7" id="KW-0808">Transferase</keyword>
<evidence type="ECO:0000256" key="19">
    <source>
        <dbReference type="ARBA" id="ARBA00047899"/>
    </source>
</evidence>
<dbReference type="FunFam" id="1.10.510.10:FF:000248">
    <property type="entry name" value="S-receptor-like kinase 5"/>
    <property type="match status" value="1"/>
</dbReference>
<keyword evidence="28" id="KW-1185">Reference proteome</keyword>
<evidence type="ECO:0000256" key="17">
    <source>
        <dbReference type="ARBA" id="ARBA00023170"/>
    </source>
</evidence>
<dbReference type="PROSITE" id="PS00107">
    <property type="entry name" value="PROTEIN_KINASE_ATP"/>
    <property type="match status" value="1"/>
</dbReference>
<evidence type="ECO:0000256" key="3">
    <source>
        <dbReference type="ARBA" id="ARBA00022475"/>
    </source>
</evidence>
<reference evidence="27" key="2">
    <citation type="journal article" date="2023" name="Plants (Basel)">
        <title>Annotation of the Turnera subulata (Passifloraceae) Draft Genome Reveals the S-Locus Evolved after the Divergence of Turneroideae from Passifloroideae in a Stepwise Manner.</title>
        <authorList>
            <person name="Henning P.M."/>
            <person name="Roalson E.H."/>
            <person name="Mir W."/>
            <person name="McCubbin A.G."/>
            <person name="Shore J.S."/>
        </authorList>
    </citation>
    <scope>NUCLEOTIDE SEQUENCE</scope>
    <source>
        <strain evidence="27">F60SS</strain>
    </source>
</reference>
<dbReference type="Gene3D" id="2.90.10.10">
    <property type="entry name" value="Bulb-type lectin domain"/>
    <property type="match status" value="1"/>
</dbReference>
<evidence type="ECO:0000256" key="5">
    <source>
        <dbReference type="ARBA" id="ARBA00022536"/>
    </source>
</evidence>
<dbReference type="Gene3D" id="3.30.40.10">
    <property type="entry name" value="Zinc/RING finger domain, C3HC4 (zinc finger)"/>
    <property type="match status" value="1"/>
</dbReference>
<keyword evidence="10" id="KW-0430">Lectin</keyword>
<protein>
    <recommendedName>
        <fullName evidence="2">non-specific serine/threonine protein kinase</fullName>
        <ecNumber evidence="2">2.7.11.1</ecNumber>
    </recommendedName>
</protein>
<gene>
    <name evidence="27" type="ORF">Tsubulata_042693</name>
</gene>
<evidence type="ECO:0000256" key="23">
    <source>
        <dbReference type="SAM" id="Phobius"/>
    </source>
</evidence>
<comment type="catalytic activity">
    <reaction evidence="20">
        <text>L-seryl-[protein] + ATP = O-phospho-L-seryl-[protein] + ADP + H(+)</text>
        <dbReference type="Rhea" id="RHEA:17989"/>
        <dbReference type="Rhea" id="RHEA-COMP:9863"/>
        <dbReference type="Rhea" id="RHEA-COMP:11604"/>
        <dbReference type="ChEBI" id="CHEBI:15378"/>
        <dbReference type="ChEBI" id="CHEBI:29999"/>
        <dbReference type="ChEBI" id="CHEBI:30616"/>
        <dbReference type="ChEBI" id="CHEBI:83421"/>
        <dbReference type="ChEBI" id="CHEBI:456216"/>
        <dbReference type="EC" id="2.7.11.1"/>
    </reaction>
</comment>
<feature type="domain" description="RING-type" evidence="25">
    <location>
        <begin position="132"/>
        <end position="173"/>
    </location>
</feature>
<keyword evidence="12" id="KW-0418">Kinase</keyword>
<dbReference type="CDD" id="cd00028">
    <property type="entry name" value="B_lectin"/>
    <property type="match status" value="1"/>
</dbReference>
<feature type="domain" description="Protein kinase" evidence="24">
    <location>
        <begin position="684"/>
        <end position="971"/>
    </location>
</feature>
<keyword evidence="21" id="KW-0479">Metal-binding</keyword>
<dbReference type="Gene3D" id="3.30.200.20">
    <property type="entry name" value="Phosphorylase Kinase, domain 1"/>
    <property type="match status" value="1"/>
</dbReference>
<evidence type="ECO:0000259" key="25">
    <source>
        <dbReference type="PROSITE" id="PS50089"/>
    </source>
</evidence>
<dbReference type="SUPFAM" id="SSF51110">
    <property type="entry name" value="alpha-D-mannose-specific plant lectins"/>
    <property type="match status" value="1"/>
</dbReference>
<evidence type="ECO:0000256" key="1">
    <source>
        <dbReference type="ARBA" id="ARBA00004251"/>
    </source>
</evidence>